<keyword evidence="2" id="KW-1185">Reference proteome</keyword>
<accession>A0ABW5ND77</accession>
<dbReference type="EMBL" id="JBHULX010000039">
    <property type="protein sequence ID" value="MFD2593061.1"/>
    <property type="molecule type" value="Genomic_DNA"/>
</dbReference>
<sequence length="205" mass="24103">MKNSILILLLVSFCVSCKNYTPKNSIPIKETSLIDSVTHDLKKIIHKDTLVSVLNFKKTLSTIKGIRHTRDKYKDWMFNKARTLRRPFQLDYSDFKVASTSYTYKKDCVFYLHRITHTNDSISIKPFLENIQGKHTEGYTRNRILLFAMLNDKEANFIDIPEKMNPYILREELLDILTKKINGDVILCDRAQKCKYKNLRTHIPQ</sequence>
<dbReference type="Proteomes" id="UP001597459">
    <property type="component" value="Unassembled WGS sequence"/>
</dbReference>
<comment type="caution">
    <text evidence="1">The sequence shown here is derived from an EMBL/GenBank/DDBJ whole genome shotgun (WGS) entry which is preliminary data.</text>
</comment>
<proteinExistence type="predicted"/>
<evidence type="ECO:0008006" key="3">
    <source>
        <dbReference type="Google" id="ProtNLM"/>
    </source>
</evidence>
<reference evidence="2" key="1">
    <citation type="journal article" date="2019" name="Int. J. Syst. Evol. Microbiol.">
        <title>The Global Catalogue of Microorganisms (GCM) 10K type strain sequencing project: providing services to taxonomists for standard genome sequencing and annotation.</title>
        <authorList>
            <consortium name="The Broad Institute Genomics Platform"/>
            <consortium name="The Broad Institute Genome Sequencing Center for Infectious Disease"/>
            <person name="Wu L."/>
            <person name="Ma J."/>
        </authorList>
    </citation>
    <scope>NUCLEOTIDE SEQUENCE [LARGE SCALE GENOMIC DNA]</scope>
    <source>
        <strain evidence="2">KCTC 42423</strain>
    </source>
</reference>
<protein>
    <recommendedName>
        <fullName evidence="3">Lipoprotein</fullName>
    </recommendedName>
</protein>
<dbReference type="RefSeq" id="WP_378255259.1">
    <property type="nucleotide sequence ID" value="NZ_JBHSJV010000001.1"/>
</dbReference>
<organism evidence="1 2">
    <name type="scientific">Aquimarina hainanensis</name>
    <dbReference type="NCBI Taxonomy" id="1578017"/>
    <lineage>
        <taxon>Bacteria</taxon>
        <taxon>Pseudomonadati</taxon>
        <taxon>Bacteroidota</taxon>
        <taxon>Flavobacteriia</taxon>
        <taxon>Flavobacteriales</taxon>
        <taxon>Flavobacteriaceae</taxon>
        <taxon>Aquimarina</taxon>
    </lineage>
</organism>
<evidence type="ECO:0000313" key="1">
    <source>
        <dbReference type="EMBL" id="MFD2593061.1"/>
    </source>
</evidence>
<name>A0ABW5ND77_9FLAO</name>
<evidence type="ECO:0000313" key="2">
    <source>
        <dbReference type="Proteomes" id="UP001597459"/>
    </source>
</evidence>
<gene>
    <name evidence="1" type="ORF">ACFSTE_19645</name>
</gene>